<name>A0A1H7AGS9_9PSED</name>
<dbReference type="Pfam" id="PF06114">
    <property type="entry name" value="Peptidase_M78"/>
    <property type="match status" value="1"/>
</dbReference>
<dbReference type="InterPro" id="IPR010359">
    <property type="entry name" value="IrrE_HExxH"/>
</dbReference>
<dbReference type="STRING" id="915471.SAMN05216201_11321"/>
<reference evidence="4" key="1">
    <citation type="submission" date="2016-10" db="EMBL/GenBank/DDBJ databases">
        <authorList>
            <person name="Varghese N."/>
            <person name="Submissions S."/>
        </authorList>
    </citation>
    <scope>NUCLEOTIDE SEQUENCE [LARGE SCALE GENOMIC DNA]</scope>
    <source>
        <strain evidence="4">LMG 25967</strain>
    </source>
</reference>
<dbReference type="SMART" id="SM00530">
    <property type="entry name" value="HTH_XRE"/>
    <property type="match status" value="1"/>
</dbReference>
<evidence type="ECO:0000259" key="2">
    <source>
        <dbReference type="PROSITE" id="PS50943"/>
    </source>
</evidence>
<dbReference type="Proteomes" id="UP000242930">
    <property type="component" value="Unassembled WGS sequence"/>
</dbReference>
<dbReference type="EMBL" id="FNZE01000013">
    <property type="protein sequence ID" value="SEJ64853.1"/>
    <property type="molecule type" value="Genomic_DNA"/>
</dbReference>
<dbReference type="SUPFAM" id="SSF47413">
    <property type="entry name" value="lambda repressor-like DNA-binding domains"/>
    <property type="match status" value="1"/>
</dbReference>
<organism evidence="3 4">
    <name type="scientific">Pseudomonas linyingensis</name>
    <dbReference type="NCBI Taxonomy" id="915471"/>
    <lineage>
        <taxon>Bacteria</taxon>
        <taxon>Pseudomonadati</taxon>
        <taxon>Pseudomonadota</taxon>
        <taxon>Gammaproteobacteria</taxon>
        <taxon>Pseudomonadales</taxon>
        <taxon>Pseudomonadaceae</taxon>
        <taxon>Pseudomonas</taxon>
    </lineage>
</organism>
<evidence type="ECO:0000256" key="1">
    <source>
        <dbReference type="ARBA" id="ARBA00007227"/>
    </source>
</evidence>
<dbReference type="RefSeq" id="WP_212633246.1">
    <property type="nucleotide sequence ID" value="NZ_FNZE01000013.1"/>
</dbReference>
<dbReference type="Gene3D" id="1.10.260.40">
    <property type="entry name" value="lambda repressor-like DNA-binding domains"/>
    <property type="match status" value="1"/>
</dbReference>
<proteinExistence type="inferred from homology"/>
<keyword evidence="4" id="KW-1185">Reference proteome</keyword>
<dbReference type="PANTHER" id="PTHR43236">
    <property type="entry name" value="ANTITOXIN HIGA1"/>
    <property type="match status" value="1"/>
</dbReference>
<evidence type="ECO:0000313" key="4">
    <source>
        <dbReference type="Proteomes" id="UP000242930"/>
    </source>
</evidence>
<dbReference type="InterPro" id="IPR010982">
    <property type="entry name" value="Lambda_DNA-bd_dom_sf"/>
</dbReference>
<dbReference type="PANTHER" id="PTHR43236:SF1">
    <property type="entry name" value="BLL7220 PROTEIN"/>
    <property type="match status" value="1"/>
</dbReference>
<dbReference type="InterPro" id="IPR001387">
    <property type="entry name" value="Cro/C1-type_HTH"/>
</dbReference>
<gene>
    <name evidence="3" type="ORF">SAMN05216201_11321</name>
</gene>
<evidence type="ECO:0000313" key="3">
    <source>
        <dbReference type="EMBL" id="SEJ64853.1"/>
    </source>
</evidence>
<dbReference type="InterPro" id="IPR052345">
    <property type="entry name" value="Rad_response_metalloprotease"/>
</dbReference>
<dbReference type="CDD" id="cd00093">
    <property type="entry name" value="HTH_XRE"/>
    <property type="match status" value="1"/>
</dbReference>
<dbReference type="GO" id="GO:0003677">
    <property type="term" value="F:DNA binding"/>
    <property type="evidence" value="ECO:0007669"/>
    <property type="project" value="InterPro"/>
</dbReference>
<feature type="domain" description="HTH cro/C1-type" evidence="2">
    <location>
        <begin position="12"/>
        <end position="66"/>
    </location>
</feature>
<dbReference type="PROSITE" id="PS50943">
    <property type="entry name" value="HTH_CROC1"/>
    <property type="match status" value="1"/>
</dbReference>
<protein>
    <submittedName>
        <fullName evidence="3">Zn-dependent peptidase ImmA, M78 family</fullName>
    </submittedName>
</protein>
<sequence>MAINLNVLSARLRKSREALAYDFDEASRASGIPANRLIEIEDGNTKPSGDEILILAALYDCDFLQLIDERLPAPSEKTEILYRRHGDSFSPKDRRAVQEFLYLCQAEANLEEILGRKKTRPQLSWSGTNYKTHGRQAAEQLRNIIGYRPNEVNRDIYADFRAIGVHIFRRELENNEISGLYIEDPIAGHCVLINYNEDIYRQRFSTAHEVAHSIFDSSDGIMVTYEARSSKFSPKDFIEIRANSFASHYLMPLTMLNSLPKLNEESAAAWAQRFRVSTPALAKALKDAGIIDEKTASRLRLVRIHQAEKIDPEAPEGLTENQRERRLGLLKRGLSGYYVELCRQAHDKGIISTHRLCELLRIEPDDLAEFGKLFGWTIQHGL</sequence>
<dbReference type="Gene3D" id="1.10.10.2910">
    <property type="match status" value="1"/>
</dbReference>
<accession>A0A1H7AGS9</accession>
<comment type="similarity">
    <text evidence="1">Belongs to the short-chain fatty acyl-CoA assimilation regulator (ScfR) family.</text>
</comment>
<dbReference type="AlphaFoldDB" id="A0A1H7AGS9"/>